<accession>Q39RY6</accession>
<dbReference type="KEGG" id="gme:Gmet_2770"/>
<dbReference type="PANTHER" id="PTHR42878">
    <property type="entry name" value="TWO-COMPONENT HISTIDINE KINASE"/>
    <property type="match status" value="1"/>
</dbReference>
<protein>
    <recommendedName>
        <fullName evidence="2">histidine kinase</fullName>
        <ecNumber evidence="2">2.7.13.3</ecNumber>
    </recommendedName>
</protein>
<evidence type="ECO:0000256" key="6">
    <source>
        <dbReference type="SAM" id="Phobius"/>
    </source>
</evidence>
<dbReference type="EMBL" id="CP000148">
    <property type="protein sequence ID" value="ABB32988.1"/>
    <property type="molecule type" value="Genomic_DNA"/>
</dbReference>
<dbReference type="STRING" id="269799.Gmet_2770"/>
<dbReference type="PROSITE" id="PS50109">
    <property type="entry name" value="HIS_KIN"/>
    <property type="match status" value="1"/>
</dbReference>
<evidence type="ECO:0000313" key="9">
    <source>
        <dbReference type="Proteomes" id="UP000007073"/>
    </source>
</evidence>
<dbReference type="PRINTS" id="PR00344">
    <property type="entry name" value="BCTRLSENSOR"/>
</dbReference>
<feature type="transmembrane region" description="Helical" evidence="6">
    <location>
        <begin position="158"/>
        <end position="181"/>
    </location>
</feature>
<dbReference type="HOGENOM" id="CLU_000445_114_71_7"/>
<dbReference type="Gene3D" id="1.10.287.130">
    <property type="match status" value="1"/>
</dbReference>
<keyword evidence="6" id="KW-0472">Membrane</keyword>
<dbReference type="GO" id="GO:0000155">
    <property type="term" value="F:phosphorelay sensor kinase activity"/>
    <property type="evidence" value="ECO:0007669"/>
    <property type="project" value="InterPro"/>
</dbReference>
<name>Q39RY6_GEOMG</name>
<evidence type="ECO:0000259" key="7">
    <source>
        <dbReference type="PROSITE" id="PS50109"/>
    </source>
</evidence>
<dbReference type="InterPro" id="IPR004358">
    <property type="entry name" value="Sig_transdc_His_kin-like_C"/>
</dbReference>
<dbReference type="GO" id="GO:0030295">
    <property type="term" value="F:protein kinase activator activity"/>
    <property type="evidence" value="ECO:0007669"/>
    <property type="project" value="TreeGrafter"/>
</dbReference>
<dbReference type="Gene3D" id="3.30.565.10">
    <property type="entry name" value="Histidine kinase-like ATPase, C-terminal domain"/>
    <property type="match status" value="1"/>
</dbReference>
<evidence type="ECO:0000256" key="1">
    <source>
        <dbReference type="ARBA" id="ARBA00000085"/>
    </source>
</evidence>
<keyword evidence="6" id="KW-0812">Transmembrane</keyword>
<reference evidence="8 9" key="2">
    <citation type="journal article" date="2009" name="BMC Microbiol.">
        <title>The genome sequence of Geobacter metallireducens: features of metabolism, physiology and regulation common and dissimilar to Geobacter sulfurreducens.</title>
        <authorList>
            <person name="Aklujkar M."/>
            <person name="Krushkal J."/>
            <person name="DiBartolo G."/>
            <person name="Lapidus A."/>
            <person name="Land M.L."/>
            <person name="Lovley D.R."/>
        </authorList>
    </citation>
    <scope>NUCLEOTIDE SEQUENCE [LARGE SCALE GENOMIC DNA]</scope>
    <source>
        <strain evidence="9">ATCC 53774 / DSM 7210 / GS-15</strain>
    </source>
</reference>
<dbReference type="FunFam" id="3.30.565.10:FF:000006">
    <property type="entry name" value="Sensor histidine kinase WalK"/>
    <property type="match status" value="1"/>
</dbReference>
<dbReference type="PANTHER" id="PTHR42878:SF15">
    <property type="entry name" value="BACTERIOPHYTOCHROME"/>
    <property type="match status" value="1"/>
</dbReference>
<keyword evidence="6" id="KW-1133">Transmembrane helix</keyword>
<dbReference type="GO" id="GO:0000156">
    <property type="term" value="F:phosphorelay response regulator activity"/>
    <property type="evidence" value="ECO:0007669"/>
    <property type="project" value="TreeGrafter"/>
</dbReference>
<evidence type="ECO:0000256" key="3">
    <source>
        <dbReference type="ARBA" id="ARBA00022553"/>
    </source>
</evidence>
<dbReference type="Pfam" id="PF02518">
    <property type="entry name" value="HATPase_c"/>
    <property type="match status" value="1"/>
</dbReference>
<sequence>MAICRNEVRMRGDKRGKIAIAKQMANRLYPLALAIALLIGIGFPAVYAILAAEVQMNTATCHAGELAERLGKMAREDITLWKFQNQKYAAVLDDFLPRKNIMHVRILDESGKALTIFDRVEAHGIPIFRPLALSSEAPIVFNRQTIGTVVIETASDRLILSTFAVFLFFAVVGLVLAVSVYHYPTRVAKGLEGEIGGLIAELESFSYTVSHDLHAPLRHISGYSGILLEDHGDRLGPDVREMLSRIHGSSERMKEIVDSLLELSRIGRTELKRERVNLGTIAHDITERLKLSGAGRQATFRIQDNVVVEGDPHLLRNVLENLLGNAWKFTAKRDIAVIEFGTVEVDGSEACFVRDNGAGFDMAYADKLFAPFQRLHSAAEFEGSGIGLATVRRIINHHGGNLWAEGTPGEGAAFYFSL</sequence>
<comment type="catalytic activity">
    <reaction evidence="1">
        <text>ATP + protein L-histidine = ADP + protein N-phospho-L-histidine.</text>
        <dbReference type="EC" id="2.7.13.3"/>
    </reaction>
</comment>
<dbReference type="Proteomes" id="UP000007073">
    <property type="component" value="Chromosome"/>
</dbReference>
<reference evidence="8 9" key="1">
    <citation type="submission" date="2005-10" db="EMBL/GenBank/DDBJ databases">
        <title>Complete sequence of Geobacter metallireducens GS-15.</title>
        <authorList>
            <consortium name="US DOE Joint Genome Institute"/>
            <person name="Copeland A."/>
            <person name="Lucas S."/>
            <person name="Lapidus A."/>
            <person name="Barry K."/>
            <person name="Detter J.C."/>
            <person name="Glavina T."/>
            <person name="Hammon N."/>
            <person name="Israni S."/>
            <person name="Pitluck S."/>
            <person name="Di Bartolo G."/>
            <person name="Chain P."/>
            <person name="Schmutz J."/>
            <person name="Larimer F."/>
            <person name="Land M."/>
            <person name="Kyrpides N."/>
            <person name="Ivanova N."/>
            <person name="Richardson P."/>
        </authorList>
    </citation>
    <scope>NUCLEOTIDE SEQUENCE [LARGE SCALE GENOMIC DNA]</scope>
    <source>
        <strain evidence="9">ATCC 53774 / DSM 7210 / GS-15</strain>
    </source>
</reference>
<dbReference type="CDD" id="cd00082">
    <property type="entry name" value="HisKA"/>
    <property type="match status" value="1"/>
</dbReference>
<dbReference type="InterPro" id="IPR005467">
    <property type="entry name" value="His_kinase_dom"/>
</dbReference>
<evidence type="ECO:0000256" key="2">
    <source>
        <dbReference type="ARBA" id="ARBA00012438"/>
    </source>
</evidence>
<evidence type="ECO:0000256" key="5">
    <source>
        <dbReference type="ARBA" id="ARBA00022777"/>
    </source>
</evidence>
<dbReference type="EC" id="2.7.13.3" evidence="2"/>
<dbReference type="SUPFAM" id="SSF47384">
    <property type="entry name" value="Homodimeric domain of signal transducing histidine kinase"/>
    <property type="match status" value="1"/>
</dbReference>
<keyword evidence="4" id="KW-0808">Transferase</keyword>
<dbReference type="AlphaFoldDB" id="Q39RY6"/>
<dbReference type="SUPFAM" id="SSF55874">
    <property type="entry name" value="ATPase domain of HSP90 chaperone/DNA topoisomerase II/histidine kinase"/>
    <property type="match status" value="1"/>
</dbReference>
<dbReference type="InterPro" id="IPR050351">
    <property type="entry name" value="BphY/WalK/GraS-like"/>
</dbReference>
<keyword evidence="9" id="KW-1185">Reference proteome</keyword>
<feature type="domain" description="Histidine kinase" evidence="7">
    <location>
        <begin position="208"/>
        <end position="418"/>
    </location>
</feature>
<dbReference type="eggNOG" id="COG4251">
    <property type="taxonomic scope" value="Bacteria"/>
</dbReference>
<dbReference type="InterPro" id="IPR003661">
    <property type="entry name" value="HisK_dim/P_dom"/>
</dbReference>
<dbReference type="Pfam" id="PF00512">
    <property type="entry name" value="HisKA"/>
    <property type="match status" value="1"/>
</dbReference>
<dbReference type="InterPro" id="IPR036097">
    <property type="entry name" value="HisK_dim/P_sf"/>
</dbReference>
<organism evidence="8 9">
    <name type="scientific">Geobacter metallireducens (strain ATCC 53774 / DSM 7210 / GS-15)</name>
    <dbReference type="NCBI Taxonomy" id="269799"/>
    <lineage>
        <taxon>Bacteria</taxon>
        <taxon>Pseudomonadati</taxon>
        <taxon>Thermodesulfobacteriota</taxon>
        <taxon>Desulfuromonadia</taxon>
        <taxon>Geobacterales</taxon>
        <taxon>Geobacteraceae</taxon>
        <taxon>Geobacter</taxon>
    </lineage>
</organism>
<keyword evidence="5 8" id="KW-0418">Kinase</keyword>
<dbReference type="GO" id="GO:0007234">
    <property type="term" value="P:osmosensory signaling via phosphorelay pathway"/>
    <property type="evidence" value="ECO:0007669"/>
    <property type="project" value="TreeGrafter"/>
</dbReference>
<proteinExistence type="predicted"/>
<evidence type="ECO:0000256" key="4">
    <source>
        <dbReference type="ARBA" id="ARBA00022679"/>
    </source>
</evidence>
<dbReference type="InterPro" id="IPR036890">
    <property type="entry name" value="HATPase_C_sf"/>
</dbReference>
<gene>
    <name evidence="8" type="ordered locus">Gmet_2770</name>
</gene>
<dbReference type="InterPro" id="IPR003594">
    <property type="entry name" value="HATPase_dom"/>
</dbReference>
<keyword evidence="3" id="KW-0597">Phosphoprotein</keyword>
<feature type="transmembrane region" description="Helical" evidence="6">
    <location>
        <begin position="28"/>
        <end position="50"/>
    </location>
</feature>
<evidence type="ECO:0000313" key="8">
    <source>
        <dbReference type="EMBL" id="ABB32988.1"/>
    </source>
</evidence>
<dbReference type="SMART" id="SM00387">
    <property type="entry name" value="HATPase_c"/>
    <property type="match status" value="1"/>
</dbReference>
<dbReference type="SMART" id="SM00388">
    <property type="entry name" value="HisKA"/>
    <property type="match status" value="1"/>
</dbReference>